<keyword evidence="3" id="KW-1185">Reference proteome</keyword>
<dbReference type="AlphaFoldDB" id="A0A165MWM8"/>
<comment type="caution">
    <text evidence="2">The sequence shown here is derived from an EMBL/GenBank/DDBJ whole genome shotgun (WGS) entry which is preliminary data.</text>
</comment>
<reference evidence="3" key="1">
    <citation type="submission" date="2016-01" db="EMBL/GenBank/DDBJ databases">
        <title>Draft genome of Chromobacterium sp. F49.</title>
        <authorList>
            <person name="Hong K.W."/>
        </authorList>
    </citation>
    <scope>NUCLEOTIDE SEQUENCE [LARGE SCALE GENOMIC DNA]</scope>
    <source>
        <strain evidence="3">P7IIIA</strain>
    </source>
</reference>
<evidence type="ECO:0000313" key="3">
    <source>
        <dbReference type="Proteomes" id="UP000076567"/>
    </source>
</evidence>
<dbReference type="Pfam" id="PF08878">
    <property type="entry name" value="HamA"/>
    <property type="match status" value="1"/>
</dbReference>
<accession>A0A165MWM8</accession>
<sequence>MNTVARASKILNTRIMENDLVTYYIGYDLNDDGEMVYRLNEFVSYLINIIPEFAFGFHQGTKTSNDEIVNKIYQAAKSIYKIKEFREVSDLYLTGQELEDDIEIDKKYLKRGEFGEIILHFILKNFHGTVPLISKVYFKDSYGHAVHGFDSVHINEIDRTLWLGESKLYTDGKKGLLALIEDLKEHFKRDYLNDEFTIISNRLKDTETNEKVDYWLSLLDTTTKLADQLNQIVIPLICTYSCDLFNQHSDESNDNFIQAYENEIKKLKKYFDDNYDHPLKSHLNIIVILFPVKSKVDLVKGLHKKLVIMQNLGE</sequence>
<evidence type="ECO:0000313" key="2">
    <source>
        <dbReference type="EMBL" id="KZE63724.1"/>
    </source>
</evidence>
<dbReference type="OrthoDB" id="785623at2"/>
<protein>
    <recommendedName>
        <fullName evidence="1">Anti-bacteriophage protein A/HamA C-terminal domain-containing protein</fullName>
    </recommendedName>
</protein>
<organism evidence="2 3">
    <name type="scientific">Fictibacillus phosphorivorans</name>
    <dbReference type="NCBI Taxonomy" id="1221500"/>
    <lineage>
        <taxon>Bacteria</taxon>
        <taxon>Bacillati</taxon>
        <taxon>Bacillota</taxon>
        <taxon>Bacilli</taxon>
        <taxon>Bacillales</taxon>
        <taxon>Fictibacillaceae</taxon>
        <taxon>Fictibacillus</taxon>
    </lineage>
</organism>
<feature type="domain" description="Anti-bacteriophage protein A/HamA C-terminal" evidence="1">
    <location>
        <begin position="20"/>
        <end position="306"/>
    </location>
</feature>
<evidence type="ECO:0000259" key="1">
    <source>
        <dbReference type="Pfam" id="PF08878"/>
    </source>
</evidence>
<dbReference type="Proteomes" id="UP000076567">
    <property type="component" value="Unassembled WGS sequence"/>
</dbReference>
<dbReference type="EMBL" id="LRFC01000038">
    <property type="protein sequence ID" value="KZE63724.1"/>
    <property type="molecule type" value="Genomic_DNA"/>
</dbReference>
<gene>
    <name evidence="2" type="ORF">AWM68_11445</name>
</gene>
<dbReference type="RefSeq" id="WP_066244272.1">
    <property type="nucleotide sequence ID" value="NZ_LRFC01000038.1"/>
</dbReference>
<dbReference type="InterPro" id="IPR014976">
    <property type="entry name" value="AbpA_HamA_C"/>
</dbReference>
<proteinExistence type="predicted"/>
<name>A0A165MWM8_9BACL</name>